<feature type="compositionally biased region" description="Low complexity" evidence="2">
    <location>
        <begin position="20"/>
        <end position="32"/>
    </location>
</feature>
<dbReference type="OrthoDB" id="248345at2157"/>
<evidence type="ECO:0000313" key="3">
    <source>
        <dbReference type="EMBL" id="QLK25751.1"/>
    </source>
</evidence>
<name>A0A7D6CQV7_9EURY</name>
<proteinExistence type="predicted"/>
<evidence type="ECO:0000313" key="4">
    <source>
        <dbReference type="Proteomes" id="UP000510869"/>
    </source>
</evidence>
<dbReference type="GeneID" id="56144935"/>
<organism evidence="3 4">
    <name type="scientific">Natrinema zhouii</name>
    <dbReference type="NCBI Taxonomy" id="1710539"/>
    <lineage>
        <taxon>Archaea</taxon>
        <taxon>Methanobacteriati</taxon>
        <taxon>Methanobacteriota</taxon>
        <taxon>Stenosarchaea group</taxon>
        <taxon>Halobacteria</taxon>
        <taxon>Halobacteriales</taxon>
        <taxon>Natrialbaceae</taxon>
        <taxon>Natrinema</taxon>
    </lineage>
</organism>
<evidence type="ECO:0000256" key="1">
    <source>
        <dbReference type="ARBA" id="ARBA00022729"/>
    </source>
</evidence>
<dbReference type="EMBL" id="CP059154">
    <property type="protein sequence ID" value="QLK25751.1"/>
    <property type="molecule type" value="Genomic_DNA"/>
</dbReference>
<feature type="region of interest" description="Disordered" evidence="2">
    <location>
        <begin position="20"/>
        <end position="54"/>
    </location>
</feature>
<evidence type="ECO:0000256" key="2">
    <source>
        <dbReference type="SAM" id="MobiDB-lite"/>
    </source>
</evidence>
<dbReference type="KEGG" id="nay:HYG81_16980"/>
<dbReference type="RefSeq" id="WP_180840935.1">
    <property type="nucleotide sequence ID" value="NZ_CP059154.1"/>
</dbReference>
<sequence length="292" mass="31757">MNRRTVLLGSSTALSALLAGCSSDENSDSSNGNGDGDEGGDGDGNQNNPSNESTGEAAFELESLDMPDEVEVEQEWSWSVEIANIGDGDGTFETTVYAKVADTDFGEVGTIELDIPAGETKTYESDAGHINYLTTRTYRFEALDTEHEIQAVSRSLSWGESYENPQGVVTTAHSIELRDVYSYEGWDGTTTEEASSGMQWAFLEFEATNESGSKEWVPFEGDMNLLAGNSQYDYVYISKEQGAYKGGGVQAGITRSGWIAYEIPEDLNGDDLVVAYSGDNFDGEWSVRWRSA</sequence>
<protein>
    <recommendedName>
        <fullName evidence="5">DUF4352 domain-containing protein</fullName>
    </recommendedName>
</protein>
<accession>A0A7D6CQV7</accession>
<dbReference type="Proteomes" id="UP000510869">
    <property type="component" value="Chromosome"/>
</dbReference>
<reference evidence="3 4" key="1">
    <citation type="submission" date="2020-07" db="EMBL/GenBank/DDBJ databases">
        <title>Natrinema (YPL30) sp. nov. and Haloterrigena xxxxxx (YPL8) sp. nov., isolated from a salt mine.</title>
        <authorList>
            <person name="Cui H."/>
        </authorList>
    </citation>
    <scope>NUCLEOTIDE SEQUENCE [LARGE SCALE GENOMIC DNA]</scope>
    <source>
        <strain evidence="3 4">YPL13</strain>
    </source>
</reference>
<keyword evidence="1" id="KW-0732">Signal</keyword>
<dbReference type="AlphaFoldDB" id="A0A7D6CQV7"/>
<dbReference type="InterPro" id="IPR029050">
    <property type="entry name" value="Immunoprotect_excell_Ig-like"/>
</dbReference>
<keyword evidence="4" id="KW-1185">Reference proteome</keyword>
<gene>
    <name evidence="3" type="ORF">HYG81_16980</name>
</gene>
<dbReference type="PROSITE" id="PS51257">
    <property type="entry name" value="PROKAR_LIPOPROTEIN"/>
    <property type="match status" value="1"/>
</dbReference>
<evidence type="ECO:0008006" key="5">
    <source>
        <dbReference type="Google" id="ProtNLM"/>
    </source>
</evidence>
<dbReference type="Gene3D" id="2.60.40.1240">
    <property type="match status" value="1"/>
</dbReference>